<dbReference type="AlphaFoldDB" id="A0A9N9IFA7"/>
<dbReference type="PANTHER" id="PTHR43201">
    <property type="entry name" value="ACYL-COA SYNTHETASE"/>
    <property type="match status" value="1"/>
</dbReference>
<reference evidence="3" key="1">
    <citation type="submission" date="2021-06" db="EMBL/GenBank/DDBJ databases">
        <authorList>
            <person name="Kallberg Y."/>
            <person name="Tangrot J."/>
            <person name="Rosling A."/>
        </authorList>
    </citation>
    <scope>NUCLEOTIDE SEQUENCE</scope>
    <source>
        <strain evidence="3">CL551</strain>
    </source>
</reference>
<proteinExistence type="inferred from homology"/>
<protein>
    <submittedName>
        <fullName evidence="3">6058_t:CDS:1</fullName>
    </submittedName>
</protein>
<dbReference type="InterPro" id="IPR025110">
    <property type="entry name" value="AMP-bd_C"/>
</dbReference>
<name>A0A9N9IFA7_9GLOM</name>
<accession>A0A9N9IFA7</accession>
<comment type="caution">
    <text evidence="3">The sequence shown here is derived from an EMBL/GenBank/DDBJ whole genome shotgun (WGS) entry which is preliminary data.</text>
</comment>
<dbReference type="GO" id="GO:0031956">
    <property type="term" value="F:medium-chain fatty acid-CoA ligase activity"/>
    <property type="evidence" value="ECO:0007669"/>
    <property type="project" value="TreeGrafter"/>
</dbReference>
<organism evidence="3 4">
    <name type="scientific">Acaulospora morrowiae</name>
    <dbReference type="NCBI Taxonomy" id="94023"/>
    <lineage>
        <taxon>Eukaryota</taxon>
        <taxon>Fungi</taxon>
        <taxon>Fungi incertae sedis</taxon>
        <taxon>Mucoromycota</taxon>
        <taxon>Glomeromycotina</taxon>
        <taxon>Glomeromycetes</taxon>
        <taxon>Diversisporales</taxon>
        <taxon>Acaulosporaceae</taxon>
        <taxon>Acaulospora</taxon>
    </lineage>
</organism>
<evidence type="ECO:0000313" key="3">
    <source>
        <dbReference type="EMBL" id="CAG8733314.1"/>
    </source>
</evidence>
<evidence type="ECO:0000313" key="4">
    <source>
        <dbReference type="Proteomes" id="UP000789342"/>
    </source>
</evidence>
<sequence length="161" mass="18217">DGKDITDTLEKPGELQIKGPGVFKEYWNKPTATSKEFTEGGWFKTGDVAIKTDKEKVFKIHGRSNIDIIKSGAYKISALEVEYELLSHPNILEVAVIGIEDHEWGQKVAALGLKLDLKHLREFCKTKLASYKVPTMLKVVDELPRNAMGKVNKRELIKFFE</sequence>
<feature type="domain" description="AMP-binding enzyme C-terminal" evidence="2">
    <location>
        <begin position="80"/>
        <end position="150"/>
    </location>
</feature>
<gene>
    <name evidence="3" type="ORF">AMORRO_LOCUS14187</name>
</gene>
<dbReference type="EMBL" id="CAJVPV010027119">
    <property type="protein sequence ID" value="CAG8733314.1"/>
    <property type="molecule type" value="Genomic_DNA"/>
</dbReference>
<dbReference type="InterPro" id="IPR042099">
    <property type="entry name" value="ANL_N_sf"/>
</dbReference>
<dbReference type="Proteomes" id="UP000789342">
    <property type="component" value="Unassembled WGS sequence"/>
</dbReference>
<dbReference type="Pfam" id="PF13193">
    <property type="entry name" value="AMP-binding_C"/>
    <property type="match status" value="1"/>
</dbReference>
<feature type="non-terminal residue" evidence="3">
    <location>
        <position position="1"/>
    </location>
</feature>
<dbReference type="Gene3D" id="3.30.300.30">
    <property type="match status" value="1"/>
</dbReference>
<comment type="similarity">
    <text evidence="1">Belongs to the ATP-dependent AMP-binding enzyme family.</text>
</comment>
<dbReference type="OrthoDB" id="2962993at2759"/>
<dbReference type="SUPFAM" id="SSF56801">
    <property type="entry name" value="Acetyl-CoA synthetase-like"/>
    <property type="match status" value="1"/>
</dbReference>
<keyword evidence="4" id="KW-1185">Reference proteome</keyword>
<evidence type="ECO:0000256" key="1">
    <source>
        <dbReference type="ARBA" id="ARBA00006432"/>
    </source>
</evidence>
<dbReference type="Gene3D" id="3.40.50.12780">
    <property type="entry name" value="N-terminal domain of ligase-like"/>
    <property type="match status" value="1"/>
</dbReference>
<dbReference type="GO" id="GO:0006631">
    <property type="term" value="P:fatty acid metabolic process"/>
    <property type="evidence" value="ECO:0007669"/>
    <property type="project" value="TreeGrafter"/>
</dbReference>
<evidence type="ECO:0000259" key="2">
    <source>
        <dbReference type="Pfam" id="PF13193"/>
    </source>
</evidence>
<dbReference type="InterPro" id="IPR045851">
    <property type="entry name" value="AMP-bd_C_sf"/>
</dbReference>
<dbReference type="PANTHER" id="PTHR43201:SF8">
    <property type="entry name" value="ACYL-COA SYNTHETASE FAMILY MEMBER 3"/>
    <property type="match status" value="1"/>
</dbReference>